<keyword evidence="1" id="KW-0812">Transmembrane</keyword>
<feature type="transmembrane region" description="Helical" evidence="1">
    <location>
        <begin position="44"/>
        <end position="64"/>
    </location>
</feature>
<feature type="transmembrane region" description="Helical" evidence="1">
    <location>
        <begin position="123"/>
        <end position="143"/>
    </location>
</feature>
<name>A0ABN1S677_9ACTN</name>
<keyword evidence="1" id="KW-0472">Membrane</keyword>
<comment type="caution">
    <text evidence="3">The sequence shown here is derived from an EMBL/GenBank/DDBJ whole genome shotgun (WGS) entry which is preliminary data.</text>
</comment>
<evidence type="ECO:0000313" key="3">
    <source>
        <dbReference type="EMBL" id="GAA0975487.1"/>
    </source>
</evidence>
<evidence type="ECO:0000256" key="1">
    <source>
        <dbReference type="SAM" id="Phobius"/>
    </source>
</evidence>
<dbReference type="InterPro" id="IPR046675">
    <property type="entry name" value="DUF6545"/>
</dbReference>
<feature type="transmembrane region" description="Helical" evidence="1">
    <location>
        <begin position="76"/>
        <end position="103"/>
    </location>
</feature>
<evidence type="ECO:0000313" key="4">
    <source>
        <dbReference type="Proteomes" id="UP001500033"/>
    </source>
</evidence>
<dbReference type="EMBL" id="BAAAIE010000011">
    <property type="protein sequence ID" value="GAA0975487.1"/>
    <property type="molecule type" value="Genomic_DNA"/>
</dbReference>
<protein>
    <recommendedName>
        <fullName evidence="2">DUF6545 domain-containing protein</fullName>
    </recommendedName>
</protein>
<reference evidence="3 4" key="1">
    <citation type="journal article" date="2019" name="Int. J. Syst. Evol. Microbiol.">
        <title>The Global Catalogue of Microorganisms (GCM) 10K type strain sequencing project: providing services to taxonomists for standard genome sequencing and annotation.</title>
        <authorList>
            <consortium name="The Broad Institute Genomics Platform"/>
            <consortium name="The Broad Institute Genome Sequencing Center for Infectious Disease"/>
            <person name="Wu L."/>
            <person name="Ma J."/>
        </authorList>
    </citation>
    <scope>NUCLEOTIDE SEQUENCE [LARGE SCALE GENOMIC DNA]</scope>
    <source>
        <strain evidence="3 4">JCM 11445</strain>
    </source>
</reference>
<gene>
    <name evidence="3" type="ORF">GCM10009576_024360</name>
</gene>
<sequence>MGINIGLLTCVLIALVITMAATPGALRGHTLNTPDMAQPPVAWFYITGNAYFVYAYLTSGLWALRYARMATMHLAVGLQIMALGLACLAITSVNRVVWVYLRIDAPGSHQVFNTVNWSMTDGALGMVLIGVLYSAGVQFIAHLQSVVHYRRMHRALTPLWTALATTYPEVILNREPTHSWRNRFRLRRTHARFYRRLIECRDGLVRLSPYLAQVAPEADLAHGPADQLARHIAQALVLKPAIEPPHTAFSAALIAFPSTNDLSADAYELISISHAYAKDNHEQGIDQR</sequence>
<dbReference type="Proteomes" id="UP001500033">
    <property type="component" value="Unassembled WGS sequence"/>
</dbReference>
<evidence type="ECO:0000259" key="2">
    <source>
        <dbReference type="Pfam" id="PF20182"/>
    </source>
</evidence>
<organism evidence="3 4">
    <name type="scientific">Streptomyces rhizosphaericus</name>
    <dbReference type="NCBI Taxonomy" id="114699"/>
    <lineage>
        <taxon>Bacteria</taxon>
        <taxon>Bacillati</taxon>
        <taxon>Actinomycetota</taxon>
        <taxon>Actinomycetes</taxon>
        <taxon>Kitasatosporales</taxon>
        <taxon>Streptomycetaceae</taxon>
        <taxon>Streptomyces</taxon>
        <taxon>Streptomyces violaceusniger group</taxon>
    </lineage>
</organism>
<keyword evidence="1" id="KW-1133">Transmembrane helix</keyword>
<keyword evidence="4" id="KW-1185">Reference proteome</keyword>
<dbReference type="InterPro" id="IPR050039">
    <property type="entry name" value="MAB_1171c-like"/>
</dbReference>
<proteinExistence type="predicted"/>
<dbReference type="NCBIfam" id="NF042915">
    <property type="entry name" value="MAB_1171c_fam"/>
    <property type="match status" value="1"/>
</dbReference>
<dbReference type="Pfam" id="PF20182">
    <property type="entry name" value="DUF6545"/>
    <property type="match status" value="1"/>
</dbReference>
<feature type="domain" description="DUF6545" evidence="2">
    <location>
        <begin position="148"/>
        <end position="277"/>
    </location>
</feature>
<accession>A0ABN1S677</accession>